<evidence type="ECO:0000256" key="2">
    <source>
        <dbReference type="SAM" id="Phobius"/>
    </source>
</evidence>
<evidence type="ECO:0000313" key="6">
    <source>
        <dbReference type="Proteomes" id="UP000304951"/>
    </source>
</evidence>
<dbReference type="Gene3D" id="3.40.50.12780">
    <property type="entry name" value="N-terminal domain of ligase-like"/>
    <property type="match status" value="1"/>
</dbReference>
<organism evidence="5 6">
    <name type="scientific">Aureobasidium pullulans</name>
    <name type="common">Black yeast</name>
    <name type="synonym">Pullularia pullulans</name>
    <dbReference type="NCBI Taxonomy" id="5580"/>
    <lineage>
        <taxon>Eukaryota</taxon>
        <taxon>Fungi</taxon>
        <taxon>Dikarya</taxon>
        <taxon>Ascomycota</taxon>
        <taxon>Pezizomycotina</taxon>
        <taxon>Dothideomycetes</taxon>
        <taxon>Dothideomycetidae</taxon>
        <taxon>Dothideales</taxon>
        <taxon>Saccotheciaceae</taxon>
        <taxon>Aureobasidium</taxon>
    </lineage>
</organism>
<feature type="transmembrane region" description="Helical" evidence="2">
    <location>
        <begin position="82"/>
        <end position="101"/>
    </location>
</feature>
<accession>A0A4S8SF15</accession>
<evidence type="ECO:0000259" key="4">
    <source>
        <dbReference type="Pfam" id="PF13193"/>
    </source>
</evidence>
<feature type="region of interest" description="Disordered" evidence="1">
    <location>
        <begin position="562"/>
        <end position="597"/>
    </location>
</feature>
<sequence>MRLRKMATGSQAPLPFYMDLPRFVLNHGTYDENKPILIDATAPERVITKAQAKEMVEKTARGLQAVGLERGDTVCVVHLNDIMYPVVFLAIIMAGGVFSGVNPMYKVGELRHHFEVSEAKFVLSGPASLAAVFEASEGLLDAGNIIVWGEGEAGASTGARHSLASLMAGPAGASVVDPVIFDDETLAKNTVAVLMSTSGTTGLPKMAARSHSSLVTENLALQEKSTKNYHVVRLLFTPFFHGFTAPLALVDALVSGHTTYIMPRFNLEACVEYVERYEVTEMAAPPPVLLAFWGMTEHERKALHLIRTVWSGGAPMSAAHQKKALGMFHKYSRIVQVYGMTEAGWITTFRYPELDETGSVGSLLPSYEAKIIRADGSDGRTGQQGMLHVKGPINMLGYYNNPSATSDTLQDGWLSTGDIGYFSHDQKLYLTDRQKDIIKFRGWQISPTEIEACLLTNDLVADVGVFGHILSEIQEEVPVAHIVLKAGMPEYAAQFAIMQELRDHCYKRLTKYKVIALEMRFKSNIPKNPAGKILRREMHPEEVFWRWIKSWLNLCKEQNAGPPEEMEVTWEEAENDDTQDDGAKRVEEEENNRLDEEHEVMVQMIARLDI</sequence>
<dbReference type="Pfam" id="PF00501">
    <property type="entry name" value="AMP-binding"/>
    <property type="match status" value="1"/>
</dbReference>
<dbReference type="PANTHER" id="PTHR24096">
    <property type="entry name" value="LONG-CHAIN-FATTY-ACID--COA LIGASE"/>
    <property type="match status" value="1"/>
</dbReference>
<evidence type="ECO:0000259" key="3">
    <source>
        <dbReference type="Pfam" id="PF00501"/>
    </source>
</evidence>
<dbReference type="InterPro" id="IPR042099">
    <property type="entry name" value="ANL_N_sf"/>
</dbReference>
<name>A0A4S8SF15_AURPU</name>
<dbReference type="GO" id="GO:0016405">
    <property type="term" value="F:CoA-ligase activity"/>
    <property type="evidence" value="ECO:0007669"/>
    <property type="project" value="TreeGrafter"/>
</dbReference>
<dbReference type="InterPro" id="IPR045851">
    <property type="entry name" value="AMP-bd_C_sf"/>
</dbReference>
<feature type="compositionally biased region" description="Acidic residues" evidence="1">
    <location>
        <begin position="564"/>
        <end position="580"/>
    </location>
</feature>
<dbReference type="InterPro" id="IPR000873">
    <property type="entry name" value="AMP-dep_synth/lig_dom"/>
</dbReference>
<dbReference type="SUPFAM" id="SSF56801">
    <property type="entry name" value="Acetyl-CoA synthetase-like"/>
    <property type="match status" value="1"/>
</dbReference>
<dbReference type="PANTHER" id="PTHR24096:SF265">
    <property type="entry name" value="ENZYME, PUTATIVE (AFU_ORTHOLOGUE AFUA_5G14270)-RELATED"/>
    <property type="match status" value="1"/>
</dbReference>
<keyword evidence="2" id="KW-0472">Membrane</keyword>
<keyword evidence="2" id="KW-0812">Transmembrane</keyword>
<dbReference type="GO" id="GO:0019748">
    <property type="term" value="P:secondary metabolic process"/>
    <property type="evidence" value="ECO:0007669"/>
    <property type="project" value="TreeGrafter"/>
</dbReference>
<evidence type="ECO:0000256" key="1">
    <source>
        <dbReference type="SAM" id="MobiDB-lite"/>
    </source>
</evidence>
<dbReference type="Gene3D" id="3.30.300.30">
    <property type="match status" value="1"/>
</dbReference>
<feature type="domain" description="AMP-binding enzyme C-terminal" evidence="4">
    <location>
        <begin position="449"/>
        <end position="532"/>
    </location>
</feature>
<dbReference type="InterPro" id="IPR025110">
    <property type="entry name" value="AMP-bd_C"/>
</dbReference>
<gene>
    <name evidence="5" type="ORF">D6D28_06096</name>
</gene>
<dbReference type="EMBL" id="QZAF01000270">
    <property type="protein sequence ID" value="THV69166.1"/>
    <property type="molecule type" value="Genomic_DNA"/>
</dbReference>
<evidence type="ECO:0000313" key="5">
    <source>
        <dbReference type="EMBL" id="THV69166.1"/>
    </source>
</evidence>
<dbReference type="AlphaFoldDB" id="A0A4S8SF15"/>
<dbReference type="Pfam" id="PF13193">
    <property type="entry name" value="AMP-binding_C"/>
    <property type="match status" value="1"/>
</dbReference>
<feature type="compositionally biased region" description="Basic and acidic residues" evidence="1">
    <location>
        <begin position="581"/>
        <end position="597"/>
    </location>
</feature>
<feature type="domain" description="AMP-dependent synthetase/ligase" evidence="3">
    <location>
        <begin position="33"/>
        <end position="399"/>
    </location>
</feature>
<protein>
    <submittedName>
        <fullName evidence="5">Acetyl-CoA synthetase-like protein</fullName>
    </submittedName>
</protein>
<keyword evidence="2" id="KW-1133">Transmembrane helix</keyword>
<comment type="caution">
    <text evidence="5">The sequence shown here is derived from an EMBL/GenBank/DDBJ whole genome shotgun (WGS) entry which is preliminary data.</text>
</comment>
<reference evidence="5 6" key="1">
    <citation type="submission" date="2018-10" db="EMBL/GenBank/DDBJ databases">
        <title>Fifty Aureobasidium pullulans genomes reveal a recombining polyextremotolerant generalist.</title>
        <authorList>
            <person name="Gostincar C."/>
            <person name="Turk M."/>
            <person name="Zajc J."/>
            <person name="Gunde-Cimerman N."/>
        </authorList>
    </citation>
    <scope>NUCLEOTIDE SEQUENCE [LARGE SCALE GENOMIC DNA]</scope>
    <source>
        <strain evidence="5 6">EXF-11900</strain>
    </source>
</reference>
<proteinExistence type="predicted"/>
<dbReference type="Proteomes" id="UP000304951">
    <property type="component" value="Unassembled WGS sequence"/>
</dbReference>